<evidence type="ECO:0000313" key="3">
    <source>
        <dbReference type="EMBL" id="KAL1518677.1"/>
    </source>
</evidence>
<protein>
    <submittedName>
        <fullName evidence="3">Uncharacterized protein</fullName>
    </submittedName>
</protein>
<evidence type="ECO:0000256" key="1">
    <source>
        <dbReference type="SAM" id="Coils"/>
    </source>
</evidence>
<feature type="compositionally biased region" description="Basic and acidic residues" evidence="2">
    <location>
        <begin position="9"/>
        <end position="29"/>
    </location>
</feature>
<feature type="region of interest" description="Disordered" evidence="2">
    <location>
        <begin position="1"/>
        <end position="36"/>
    </location>
</feature>
<proteinExistence type="predicted"/>
<dbReference type="Proteomes" id="UP001515480">
    <property type="component" value="Unassembled WGS sequence"/>
</dbReference>
<comment type="caution">
    <text evidence="3">The sequence shown here is derived from an EMBL/GenBank/DDBJ whole genome shotgun (WGS) entry which is preliminary data.</text>
</comment>
<accession>A0AB34JD64</accession>
<evidence type="ECO:0000313" key="4">
    <source>
        <dbReference type="Proteomes" id="UP001515480"/>
    </source>
</evidence>
<dbReference type="EMBL" id="JBGBPQ010000010">
    <property type="protein sequence ID" value="KAL1518677.1"/>
    <property type="molecule type" value="Genomic_DNA"/>
</dbReference>
<feature type="coiled-coil region" evidence="1">
    <location>
        <begin position="104"/>
        <end position="131"/>
    </location>
</feature>
<gene>
    <name evidence="3" type="ORF">AB1Y20_002964</name>
</gene>
<evidence type="ECO:0000256" key="2">
    <source>
        <dbReference type="SAM" id="MobiDB-lite"/>
    </source>
</evidence>
<organism evidence="3 4">
    <name type="scientific">Prymnesium parvum</name>
    <name type="common">Toxic golden alga</name>
    <dbReference type="NCBI Taxonomy" id="97485"/>
    <lineage>
        <taxon>Eukaryota</taxon>
        <taxon>Haptista</taxon>
        <taxon>Haptophyta</taxon>
        <taxon>Prymnesiophyceae</taxon>
        <taxon>Prymnesiales</taxon>
        <taxon>Prymnesiaceae</taxon>
        <taxon>Prymnesium</taxon>
    </lineage>
</organism>
<dbReference type="AlphaFoldDB" id="A0AB34JD64"/>
<reference evidence="3 4" key="1">
    <citation type="journal article" date="2024" name="Science">
        <title>Giant polyketide synthase enzymes in the biosynthesis of giant marine polyether toxins.</title>
        <authorList>
            <person name="Fallon T.R."/>
            <person name="Shende V.V."/>
            <person name="Wierzbicki I.H."/>
            <person name="Pendleton A.L."/>
            <person name="Watervoot N.F."/>
            <person name="Auber R.P."/>
            <person name="Gonzalez D.J."/>
            <person name="Wisecaver J.H."/>
            <person name="Moore B.S."/>
        </authorList>
    </citation>
    <scope>NUCLEOTIDE SEQUENCE [LARGE SCALE GENOMIC DNA]</scope>
    <source>
        <strain evidence="3 4">12B1</strain>
    </source>
</reference>
<name>A0AB34JD64_PRYPA</name>
<sequence>MTELQKLNQEAEKLQRDLAEGKKPEETLKKKVKPPLRGAQLRGMTELQKKNQKAEKMPRQVTWLQIVQMLRLEEMEVNQRQRVSVYLAMEAEPLTEAVQMGQQLRREVNLLRRLNQRREIMERTKSMLRGKLLMRELKQLQVVNQLSEMMNPTEMELRKMIPLRCILLMQWRKAMQQLVALVKVT</sequence>
<keyword evidence="4" id="KW-1185">Reference proteome</keyword>
<keyword evidence="1" id="KW-0175">Coiled coil</keyword>